<feature type="domain" description="ABC transmembrane type-1" evidence="8">
    <location>
        <begin position="91"/>
        <end position="281"/>
    </location>
</feature>
<evidence type="ECO:0000256" key="5">
    <source>
        <dbReference type="ARBA" id="ARBA00022989"/>
    </source>
</evidence>
<dbReference type="GO" id="GO:0005886">
    <property type="term" value="C:plasma membrane"/>
    <property type="evidence" value="ECO:0007669"/>
    <property type="project" value="UniProtKB-SubCell"/>
</dbReference>
<keyword evidence="6 7" id="KW-0472">Membrane</keyword>
<feature type="transmembrane region" description="Helical" evidence="7">
    <location>
        <begin position="139"/>
        <end position="167"/>
    </location>
</feature>
<evidence type="ECO:0000256" key="6">
    <source>
        <dbReference type="ARBA" id="ARBA00023136"/>
    </source>
</evidence>
<dbReference type="HOGENOM" id="CLU_028518_1_1_7"/>
<dbReference type="PANTHER" id="PTHR43386:SF1">
    <property type="entry name" value="D,D-DIPEPTIDE TRANSPORT SYSTEM PERMEASE PROTEIN DDPC-RELATED"/>
    <property type="match status" value="1"/>
</dbReference>
<evidence type="ECO:0000256" key="7">
    <source>
        <dbReference type="RuleBase" id="RU363032"/>
    </source>
</evidence>
<evidence type="ECO:0000256" key="1">
    <source>
        <dbReference type="ARBA" id="ARBA00004651"/>
    </source>
</evidence>
<comment type="subcellular location">
    <subcellularLocation>
        <location evidence="1 7">Cell membrane</location>
        <topology evidence="1 7">Multi-pass membrane protein</topology>
    </subcellularLocation>
</comment>
<evidence type="ECO:0000256" key="3">
    <source>
        <dbReference type="ARBA" id="ARBA00022475"/>
    </source>
</evidence>
<sequence length="295" mass="32272">MQQAERQALPPRDRSVWQRRLVRFLRTKPLAAFGAFIILLLLSMALFAEIIAPYPYNKAEVGESLQPPSHLHWMGTDNQGRDIFSRVVYGARISIAISLGAVLMGTLLATLVGTVSGYFGGTFDLLLQRVVDAWMAFPWLVLLVSIMAIVGRGITNLTVALGILVAAEGSRVIRSATLSVKEQTYMEAARAAGASHRRMLWRYIIPNVVAPIIITATVSLGSVILAEASLSFLGFGVPPPYPSWGRMLNSSGRVFMVRAPWMVIWAGVAISLTVFAFNMVGDALRDMLDPRLRGS</sequence>
<organism evidence="9 10">
    <name type="scientific">Entotheonella factor</name>
    <dbReference type="NCBI Taxonomy" id="1429438"/>
    <lineage>
        <taxon>Bacteria</taxon>
        <taxon>Pseudomonadati</taxon>
        <taxon>Nitrospinota/Tectimicrobiota group</taxon>
        <taxon>Candidatus Tectimicrobiota</taxon>
        <taxon>Candidatus Entotheonellia</taxon>
        <taxon>Candidatus Entotheonellales</taxon>
        <taxon>Candidatus Entotheonellaceae</taxon>
        <taxon>Candidatus Entotheonella</taxon>
    </lineage>
</organism>
<keyword evidence="4 7" id="KW-0812">Transmembrane</keyword>
<evidence type="ECO:0000256" key="4">
    <source>
        <dbReference type="ARBA" id="ARBA00022692"/>
    </source>
</evidence>
<evidence type="ECO:0000313" key="10">
    <source>
        <dbReference type="Proteomes" id="UP000019141"/>
    </source>
</evidence>
<accession>W4LTM0</accession>
<evidence type="ECO:0000256" key="2">
    <source>
        <dbReference type="ARBA" id="ARBA00022448"/>
    </source>
</evidence>
<proteinExistence type="inferred from homology"/>
<dbReference type="Gene3D" id="1.10.3720.10">
    <property type="entry name" value="MetI-like"/>
    <property type="match status" value="1"/>
</dbReference>
<keyword evidence="3" id="KW-1003">Cell membrane</keyword>
<dbReference type="Pfam" id="PF12911">
    <property type="entry name" value="OppC_N"/>
    <property type="match status" value="1"/>
</dbReference>
<dbReference type="SUPFAM" id="SSF161098">
    <property type="entry name" value="MetI-like"/>
    <property type="match status" value="1"/>
</dbReference>
<dbReference type="PROSITE" id="PS50928">
    <property type="entry name" value="ABC_TM1"/>
    <property type="match status" value="1"/>
</dbReference>
<dbReference type="InterPro" id="IPR000515">
    <property type="entry name" value="MetI-like"/>
</dbReference>
<dbReference type="Proteomes" id="UP000019141">
    <property type="component" value="Unassembled WGS sequence"/>
</dbReference>
<feature type="transmembrane region" description="Helical" evidence="7">
    <location>
        <begin position="208"/>
        <end position="235"/>
    </location>
</feature>
<feature type="transmembrane region" description="Helical" evidence="7">
    <location>
        <begin position="30"/>
        <end position="48"/>
    </location>
</feature>
<dbReference type="InterPro" id="IPR050366">
    <property type="entry name" value="BP-dependent_transpt_permease"/>
</dbReference>
<feature type="transmembrane region" description="Helical" evidence="7">
    <location>
        <begin position="255"/>
        <end position="277"/>
    </location>
</feature>
<dbReference type="InterPro" id="IPR035906">
    <property type="entry name" value="MetI-like_sf"/>
</dbReference>
<dbReference type="PATRIC" id="fig|1429438.4.peg.1738"/>
<dbReference type="InterPro" id="IPR025966">
    <property type="entry name" value="OppC_N"/>
</dbReference>
<keyword evidence="2 7" id="KW-0813">Transport</keyword>
<gene>
    <name evidence="9" type="ORF">ETSY1_08190</name>
</gene>
<dbReference type="AlphaFoldDB" id="W4LTM0"/>
<protein>
    <recommendedName>
        <fullName evidence="8">ABC transmembrane type-1 domain-containing protein</fullName>
    </recommendedName>
</protein>
<name>W4LTM0_ENTF1</name>
<comment type="similarity">
    <text evidence="7">Belongs to the binding-protein-dependent transport system permease family.</text>
</comment>
<dbReference type="PANTHER" id="PTHR43386">
    <property type="entry name" value="OLIGOPEPTIDE TRANSPORT SYSTEM PERMEASE PROTEIN APPC"/>
    <property type="match status" value="1"/>
</dbReference>
<evidence type="ECO:0000259" key="8">
    <source>
        <dbReference type="PROSITE" id="PS50928"/>
    </source>
</evidence>
<dbReference type="GO" id="GO:0055085">
    <property type="term" value="P:transmembrane transport"/>
    <property type="evidence" value="ECO:0007669"/>
    <property type="project" value="InterPro"/>
</dbReference>
<keyword evidence="5 7" id="KW-1133">Transmembrane helix</keyword>
<evidence type="ECO:0000313" key="9">
    <source>
        <dbReference type="EMBL" id="ETX01220.1"/>
    </source>
</evidence>
<reference evidence="9 10" key="1">
    <citation type="journal article" date="2014" name="Nature">
        <title>An environmental bacterial taxon with a large and distinct metabolic repertoire.</title>
        <authorList>
            <person name="Wilson M.C."/>
            <person name="Mori T."/>
            <person name="Ruckert C."/>
            <person name="Uria A.R."/>
            <person name="Helf M.J."/>
            <person name="Takada K."/>
            <person name="Gernert C."/>
            <person name="Steffens U.A."/>
            <person name="Heycke N."/>
            <person name="Schmitt S."/>
            <person name="Rinke C."/>
            <person name="Helfrich E.J."/>
            <person name="Brachmann A.O."/>
            <person name="Gurgui C."/>
            <person name="Wakimoto T."/>
            <person name="Kracht M."/>
            <person name="Crusemann M."/>
            <person name="Hentschel U."/>
            <person name="Abe I."/>
            <person name="Matsunaga S."/>
            <person name="Kalinowski J."/>
            <person name="Takeyama H."/>
            <person name="Piel J."/>
        </authorList>
    </citation>
    <scope>NUCLEOTIDE SEQUENCE [LARGE SCALE GENOMIC DNA]</scope>
    <source>
        <strain evidence="10">TSY1</strain>
    </source>
</reference>
<dbReference type="EMBL" id="AZHW01000257">
    <property type="protein sequence ID" value="ETX01220.1"/>
    <property type="molecule type" value="Genomic_DNA"/>
</dbReference>
<dbReference type="CDD" id="cd06261">
    <property type="entry name" value="TM_PBP2"/>
    <property type="match status" value="1"/>
</dbReference>
<comment type="caution">
    <text evidence="9">The sequence shown here is derived from an EMBL/GenBank/DDBJ whole genome shotgun (WGS) entry which is preliminary data.</text>
</comment>
<feature type="transmembrane region" description="Helical" evidence="7">
    <location>
        <begin position="95"/>
        <end position="119"/>
    </location>
</feature>
<dbReference type="Pfam" id="PF00528">
    <property type="entry name" value="BPD_transp_1"/>
    <property type="match status" value="1"/>
</dbReference>
<keyword evidence="10" id="KW-1185">Reference proteome</keyword>